<dbReference type="EMBL" id="CACVKT020009161">
    <property type="protein sequence ID" value="CAC5420634.1"/>
    <property type="molecule type" value="Genomic_DNA"/>
</dbReference>
<dbReference type="InterPro" id="IPR001190">
    <property type="entry name" value="SRCR"/>
</dbReference>
<feature type="disulfide bond" evidence="2">
    <location>
        <begin position="612"/>
        <end position="622"/>
    </location>
</feature>
<evidence type="ECO:0000259" key="5">
    <source>
        <dbReference type="PROSITE" id="PS50835"/>
    </source>
</evidence>
<dbReference type="Gene3D" id="2.60.40.10">
    <property type="entry name" value="Immunoglobulins"/>
    <property type="match status" value="1"/>
</dbReference>
<proteinExistence type="predicted"/>
<dbReference type="InterPro" id="IPR007110">
    <property type="entry name" value="Ig-like_dom"/>
</dbReference>
<evidence type="ECO:0000256" key="2">
    <source>
        <dbReference type="PROSITE-ProRule" id="PRU00196"/>
    </source>
</evidence>
<dbReference type="SMART" id="SM00408">
    <property type="entry name" value="IGc2"/>
    <property type="match status" value="1"/>
</dbReference>
<keyword evidence="3" id="KW-0472">Membrane</keyword>
<keyword evidence="1 2" id="KW-1015">Disulfide bond</keyword>
<feature type="domain" description="SRCR" evidence="4">
    <location>
        <begin position="545"/>
        <end position="643"/>
    </location>
</feature>
<dbReference type="SMART" id="SM00409">
    <property type="entry name" value="IG"/>
    <property type="match status" value="1"/>
</dbReference>
<feature type="domain" description="SRCR" evidence="4">
    <location>
        <begin position="412"/>
        <end position="532"/>
    </location>
</feature>
<dbReference type="Gene3D" id="3.10.250.10">
    <property type="entry name" value="SRCR-like domain"/>
    <property type="match status" value="3"/>
</dbReference>
<dbReference type="SMART" id="SM00202">
    <property type="entry name" value="SR"/>
    <property type="match status" value="3"/>
</dbReference>
<name>A0A6J8EJ21_MYTCO</name>
<dbReference type="InterPro" id="IPR003599">
    <property type="entry name" value="Ig_sub"/>
</dbReference>
<dbReference type="InterPro" id="IPR036772">
    <property type="entry name" value="SRCR-like_dom_sf"/>
</dbReference>
<dbReference type="Pfam" id="PF00530">
    <property type="entry name" value="SRCR"/>
    <property type="match status" value="3"/>
</dbReference>
<evidence type="ECO:0000256" key="1">
    <source>
        <dbReference type="ARBA" id="ARBA00023157"/>
    </source>
</evidence>
<evidence type="ECO:0000313" key="6">
    <source>
        <dbReference type="EMBL" id="CAC5420634.1"/>
    </source>
</evidence>
<keyword evidence="3" id="KW-0812">Transmembrane</keyword>
<feature type="disulfide bond" evidence="2">
    <location>
        <begin position="373"/>
        <end position="383"/>
    </location>
</feature>
<evidence type="ECO:0000259" key="4">
    <source>
        <dbReference type="PROSITE" id="PS50287"/>
    </source>
</evidence>
<dbReference type="InterPro" id="IPR036179">
    <property type="entry name" value="Ig-like_dom_sf"/>
</dbReference>
<dbReference type="InterPro" id="IPR003598">
    <property type="entry name" value="Ig_sub2"/>
</dbReference>
<feature type="domain" description="Ig-like" evidence="5">
    <location>
        <begin position="186"/>
        <end position="284"/>
    </location>
</feature>
<sequence length="649" mass="73824">MNEKSGTLVIPFIDVLIYFTVDSYTNLRMYSAYIMVVGVVVFCCVAQDNQKSTNKIQGDKSHLHRLIKRGSSRFRNTYGRMPWKRTKIDNHINNIPDYQPEAAEKDVGSGIMDEFMLFLALKDSGMLDLCMNTASKVMMCYKVHWICIILLCGAVRYKTAYEGYDLYRRLETHYVTSVHGLEFLPPYYSNYGIGENNQIILRCKVRSDAEPNFHWERIDNITFAKITINASEDSRYSIGLRKWPGQQYTSKLLIRNTQASDSGIFTCRVNTGRSTALERQFKIHVQESVLTTTRLESYTQEGEGLVEVLQRNTWNRFDFRGFSTIEASLVCRSLGYPYGGVPRNRLIDDRPVFKTLLTSRRNKNRMCIFGLRCSPNVTDISQCSCPEPKTDCRFLVGVTCRLQPLEIPDVPVRLTVKIPGMDLKDLREGVVEVFLNGHWGFVCFNGINGQSEVNALCNTLGFRFGGRSYMKQGIYLSNSSLDMTREYLQNLSCPENAMHFNECRHTDWGERCEATSCGCDLGISMALAIRCWTDTEISINPEVRVRLAGSNEENEGRVELLHNNIWGTLATSFGNPEADVFCKMMGYKYGGMPKYDNIPPGKGQMWIDDIKCPPNASDLEECNVEWETGTTEIYVGNVGVKCRTEPIEG</sequence>
<gene>
    <name evidence="6" type="ORF">MCOR_52847</name>
</gene>
<dbReference type="GO" id="GO:0016020">
    <property type="term" value="C:membrane"/>
    <property type="evidence" value="ECO:0007669"/>
    <property type="project" value="InterPro"/>
</dbReference>
<dbReference type="SUPFAM" id="SSF48726">
    <property type="entry name" value="Immunoglobulin"/>
    <property type="match status" value="1"/>
</dbReference>
<feature type="domain" description="SRCR" evidence="4">
    <location>
        <begin position="293"/>
        <end position="401"/>
    </location>
</feature>
<dbReference type="OrthoDB" id="10383178at2759"/>
<dbReference type="CDD" id="cd00096">
    <property type="entry name" value="Ig"/>
    <property type="match status" value="1"/>
</dbReference>
<dbReference type="PANTHER" id="PTHR48071:SF18">
    <property type="entry name" value="DELETED IN MALIGNANT BRAIN TUMORS 1 PROTEIN-RELATED"/>
    <property type="match status" value="1"/>
</dbReference>
<keyword evidence="3" id="KW-1133">Transmembrane helix</keyword>
<dbReference type="SUPFAM" id="SSF56487">
    <property type="entry name" value="SRCR-like"/>
    <property type="match status" value="3"/>
</dbReference>
<protein>
    <recommendedName>
        <fullName evidence="8">PRSS12</fullName>
    </recommendedName>
</protein>
<feature type="transmembrane region" description="Helical" evidence="3">
    <location>
        <begin position="27"/>
        <end position="46"/>
    </location>
</feature>
<keyword evidence="7" id="KW-1185">Reference proteome</keyword>
<dbReference type="InterPro" id="IPR013783">
    <property type="entry name" value="Ig-like_fold"/>
</dbReference>
<dbReference type="PANTHER" id="PTHR48071">
    <property type="entry name" value="SRCR DOMAIN-CONTAINING PROTEIN"/>
    <property type="match status" value="1"/>
</dbReference>
<accession>A0A6J8EJ21</accession>
<evidence type="ECO:0008006" key="8">
    <source>
        <dbReference type="Google" id="ProtNLM"/>
    </source>
</evidence>
<dbReference type="PROSITE" id="PS50835">
    <property type="entry name" value="IG_LIKE"/>
    <property type="match status" value="1"/>
</dbReference>
<dbReference type="Proteomes" id="UP000507470">
    <property type="component" value="Unassembled WGS sequence"/>
</dbReference>
<dbReference type="PROSITE" id="PS50287">
    <property type="entry name" value="SRCR_2"/>
    <property type="match status" value="3"/>
</dbReference>
<organism evidence="6 7">
    <name type="scientific">Mytilus coruscus</name>
    <name type="common">Sea mussel</name>
    <dbReference type="NCBI Taxonomy" id="42192"/>
    <lineage>
        <taxon>Eukaryota</taxon>
        <taxon>Metazoa</taxon>
        <taxon>Spiralia</taxon>
        <taxon>Lophotrochozoa</taxon>
        <taxon>Mollusca</taxon>
        <taxon>Bivalvia</taxon>
        <taxon>Autobranchia</taxon>
        <taxon>Pteriomorphia</taxon>
        <taxon>Mytilida</taxon>
        <taxon>Mytiloidea</taxon>
        <taxon>Mytilidae</taxon>
        <taxon>Mytilinae</taxon>
        <taxon>Mytilus</taxon>
    </lineage>
</organism>
<comment type="caution">
    <text evidence="2">Lacks conserved residue(s) required for the propagation of feature annotation.</text>
</comment>
<reference evidence="6 7" key="1">
    <citation type="submission" date="2020-06" db="EMBL/GenBank/DDBJ databases">
        <authorList>
            <person name="Li R."/>
            <person name="Bekaert M."/>
        </authorList>
    </citation>
    <scope>NUCLEOTIDE SEQUENCE [LARGE SCALE GENOMIC DNA]</scope>
    <source>
        <strain evidence="7">wild</strain>
    </source>
</reference>
<evidence type="ECO:0000313" key="7">
    <source>
        <dbReference type="Proteomes" id="UP000507470"/>
    </source>
</evidence>
<dbReference type="AlphaFoldDB" id="A0A6J8EJ21"/>
<dbReference type="Pfam" id="PF13927">
    <property type="entry name" value="Ig_3"/>
    <property type="match status" value="1"/>
</dbReference>
<feature type="disulfide bond" evidence="2">
    <location>
        <begin position="493"/>
        <end position="503"/>
    </location>
</feature>
<evidence type="ECO:0000256" key="3">
    <source>
        <dbReference type="SAM" id="Phobius"/>
    </source>
</evidence>